<accession>A0AAV3ZL12</accession>
<evidence type="ECO:0000259" key="6">
    <source>
        <dbReference type="Pfam" id="PF17771"/>
    </source>
</evidence>
<keyword evidence="5" id="KW-0325">Glycoprotein</keyword>
<keyword evidence="4" id="KW-1015">Disulfide bond</keyword>
<keyword evidence="8" id="KW-1185">Reference proteome</keyword>
<keyword evidence="3" id="KW-0862">Zinc</keyword>
<evidence type="ECO:0000256" key="3">
    <source>
        <dbReference type="ARBA" id="ARBA00022833"/>
    </source>
</evidence>
<feature type="domain" description="ADAMTS cysteine-rich" evidence="6">
    <location>
        <begin position="60"/>
        <end position="132"/>
    </location>
</feature>
<keyword evidence="7" id="KW-0645">Protease</keyword>
<dbReference type="Pfam" id="PF17771">
    <property type="entry name" value="ADAMTS_CR_2"/>
    <property type="match status" value="1"/>
</dbReference>
<gene>
    <name evidence="7" type="ORF">PoB_002156400</name>
</gene>
<dbReference type="GO" id="GO:0046872">
    <property type="term" value="F:metal ion binding"/>
    <property type="evidence" value="ECO:0007669"/>
    <property type="project" value="UniProtKB-KW"/>
</dbReference>
<comment type="caution">
    <text evidence="7">The sequence shown here is derived from an EMBL/GenBank/DDBJ whole genome shotgun (WGS) entry which is preliminary data.</text>
</comment>
<name>A0AAV3ZL12_9GAST</name>
<dbReference type="GO" id="GO:0008237">
    <property type="term" value="F:metallopeptidase activity"/>
    <property type="evidence" value="ECO:0007669"/>
    <property type="project" value="UniProtKB-KW"/>
</dbReference>
<evidence type="ECO:0000313" key="7">
    <source>
        <dbReference type="EMBL" id="GFN95058.1"/>
    </source>
</evidence>
<sequence>MGLGGTVVSESALRSPGTLLSRVRTPLLAPWPDAALPDRECLRRNDFQSDTLSNVTSLVGQVFTLDEQCAGFINRSVVCRENVTNAANGSWDSICSNNLCLFPDSSKPCFEMTPLQFTSCGNKRWCVDGVCVDDADAPEKPVDCPAGDSSALTCDLKLCRSGRYDEVTRFVNCCYTCQPIKTERFVTVSEMNLLNQTKTFGKET</sequence>
<evidence type="ECO:0000256" key="2">
    <source>
        <dbReference type="ARBA" id="ARBA00022801"/>
    </source>
</evidence>
<evidence type="ECO:0000313" key="8">
    <source>
        <dbReference type="Proteomes" id="UP000735302"/>
    </source>
</evidence>
<protein>
    <submittedName>
        <fullName evidence="7">A disintegrin and metalloproteinase with thrombospondin motifs 16</fullName>
    </submittedName>
</protein>
<dbReference type="InterPro" id="IPR041645">
    <property type="entry name" value="ADAMTS_CR_2"/>
</dbReference>
<dbReference type="Gene3D" id="3.40.1620.60">
    <property type="match status" value="1"/>
</dbReference>
<evidence type="ECO:0000256" key="5">
    <source>
        <dbReference type="ARBA" id="ARBA00023180"/>
    </source>
</evidence>
<dbReference type="Proteomes" id="UP000735302">
    <property type="component" value="Unassembled WGS sequence"/>
</dbReference>
<dbReference type="AlphaFoldDB" id="A0AAV3ZL12"/>
<dbReference type="EMBL" id="BLXT01002484">
    <property type="protein sequence ID" value="GFN95058.1"/>
    <property type="molecule type" value="Genomic_DNA"/>
</dbReference>
<reference evidence="7 8" key="1">
    <citation type="journal article" date="2021" name="Elife">
        <title>Chloroplast acquisition without the gene transfer in kleptoplastic sea slugs, Plakobranchus ocellatus.</title>
        <authorList>
            <person name="Maeda T."/>
            <person name="Takahashi S."/>
            <person name="Yoshida T."/>
            <person name="Shimamura S."/>
            <person name="Takaki Y."/>
            <person name="Nagai Y."/>
            <person name="Toyoda A."/>
            <person name="Suzuki Y."/>
            <person name="Arimoto A."/>
            <person name="Ishii H."/>
            <person name="Satoh N."/>
            <person name="Nishiyama T."/>
            <person name="Hasebe M."/>
            <person name="Maruyama T."/>
            <person name="Minagawa J."/>
            <person name="Obokata J."/>
            <person name="Shigenobu S."/>
        </authorList>
    </citation>
    <scope>NUCLEOTIDE SEQUENCE [LARGE SCALE GENOMIC DNA]</scope>
</reference>
<keyword evidence="7" id="KW-0482">Metalloprotease</keyword>
<evidence type="ECO:0000256" key="4">
    <source>
        <dbReference type="ARBA" id="ARBA00023157"/>
    </source>
</evidence>
<organism evidence="7 8">
    <name type="scientific">Plakobranchus ocellatus</name>
    <dbReference type="NCBI Taxonomy" id="259542"/>
    <lineage>
        <taxon>Eukaryota</taxon>
        <taxon>Metazoa</taxon>
        <taxon>Spiralia</taxon>
        <taxon>Lophotrochozoa</taxon>
        <taxon>Mollusca</taxon>
        <taxon>Gastropoda</taxon>
        <taxon>Heterobranchia</taxon>
        <taxon>Euthyneura</taxon>
        <taxon>Panpulmonata</taxon>
        <taxon>Sacoglossa</taxon>
        <taxon>Placobranchoidea</taxon>
        <taxon>Plakobranchidae</taxon>
        <taxon>Plakobranchus</taxon>
    </lineage>
</organism>
<keyword evidence="1" id="KW-0479">Metal-binding</keyword>
<proteinExistence type="predicted"/>
<keyword evidence="2" id="KW-0378">Hydrolase</keyword>
<evidence type="ECO:0000256" key="1">
    <source>
        <dbReference type="ARBA" id="ARBA00022723"/>
    </source>
</evidence>